<dbReference type="InterPro" id="IPR008928">
    <property type="entry name" value="6-hairpin_glycosidase_sf"/>
</dbReference>
<dbReference type="GO" id="GO:0005975">
    <property type="term" value="P:carbohydrate metabolic process"/>
    <property type="evidence" value="ECO:0007669"/>
    <property type="project" value="InterPro"/>
</dbReference>
<dbReference type="Proteomes" id="UP000442469">
    <property type="component" value="Unassembled WGS sequence"/>
</dbReference>
<dbReference type="SUPFAM" id="SSF49785">
    <property type="entry name" value="Galactose-binding domain-like"/>
    <property type="match status" value="1"/>
</dbReference>
<evidence type="ECO:0000313" key="4">
    <source>
        <dbReference type="Proteomes" id="UP000442469"/>
    </source>
</evidence>
<dbReference type="InterPro" id="IPR012341">
    <property type="entry name" value="6hp_glycosidase-like_sf"/>
</dbReference>
<feature type="domain" description="Alpha-L-rhamnosidase six-hairpin glycosidase" evidence="1">
    <location>
        <begin position="388"/>
        <end position="641"/>
    </location>
</feature>
<reference evidence="3 4" key="1">
    <citation type="submission" date="2019-11" db="EMBL/GenBank/DDBJ databases">
        <title>Draft genome sequences of five Paenibacillus species of dairy origin.</title>
        <authorList>
            <person name="Olajide A.M."/>
            <person name="Chen S."/>
            <person name="Lapointe G."/>
        </authorList>
    </citation>
    <scope>NUCLEOTIDE SEQUENCE [LARGE SCALE GENOMIC DNA]</scope>
    <source>
        <strain evidence="3 4">3CT49</strain>
    </source>
</reference>
<proteinExistence type="predicted"/>
<dbReference type="PANTHER" id="PTHR34987:SF2">
    <property type="entry name" value="B, PUTATIVE (AFU_ORTHOLOGUE AFUA_7G05040)-RELATED"/>
    <property type="match status" value="1"/>
</dbReference>
<organism evidence="3 4">
    <name type="scientific">Paenibacillus macerans</name>
    <name type="common">Bacillus macerans</name>
    <dbReference type="NCBI Taxonomy" id="44252"/>
    <lineage>
        <taxon>Bacteria</taxon>
        <taxon>Bacillati</taxon>
        <taxon>Bacillota</taxon>
        <taxon>Bacilli</taxon>
        <taxon>Bacillales</taxon>
        <taxon>Paenibacillaceae</taxon>
        <taxon>Paenibacillus</taxon>
    </lineage>
</organism>
<gene>
    <name evidence="3" type="ORF">GNQ08_12870</name>
</gene>
<dbReference type="Gene3D" id="1.50.10.10">
    <property type="match status" value="1"/>
</dbReference>
<sequence>MINPEACHLTGAYWIKPSREAYEQKELTPELKENRFIYYRLVVHLDEPVSLELSISANSRYRLWINGRPVLSGPCKGDRWRHYYETFDATPFLKAGLNIFAVQVWSLNTYMINDPKRSEQPLFTIATLPVGPRLAVSGLCKNKEGEATANLATGLAEWLVSVDDAIAVHSDEEYTIFMGAFAERVQAARIPEQWKSSPTPGGSWSPAEVAEPCLGRDDAYPLFIVPQLPLVRRPIPLLYEKHREFLREMPIRQTGVFTLSFDQLADNHGTVEVPPHTTAVIELDAGELTTGHPAYPMDQGDGACVVICYAERYFQPGNEKSNTVRDDVVNGMIKGYEDVYYPSGRSEIYEPFWLRAFRFIRIEVRTADQPLLIRRPWFRESAYPLEAKSFVSSSASWIDSLWRVSLRTLQLCMHETYEDCPYYEQMQFIMDTRLQALFTYSVGGDTGLAQKALEDFHSSLLPEGITQDRFPSAVGQIIPSFSLHFIFMLRDYYWQIGDRKLVRRYRSTLDAILDWFDRRIGESGLVERIGYWEYIDWVPEWREGEPSACKTGPSTIHNLIYAAALQAGAELNAATGRSQVGEEYQERWDMILAAIERLCWSEEKGMYREGPAFEQYSQHAQLWAVLAGLCKEERTKRVMTSALDEPGVLKCSFSMSFFLFRALERAGLYHRTIELFNLWRDLLPLNITTLPETPWEPRSDCHAWSALPLYEFTHCLLGVKAAKPGWAELIIEPDPLNLEAMSGEVHTPTGVVSVVWRRNEETFSVWGQAPSGIPFTVRLPGGIERYYAKGGSFSESVSLFS</sequence>
<dbReference type="Pfam" id="PF17390">
    <property type="entry name" value="Bac_rhamnosid_C"/>
    <property type="match status" value="1"/>
</dbReference>
<accession>A0A6N8EUF7</accession>
<dbReference type="Pfam" id="PF17389">
    <property type="entry name" value="Bac_rhamnosid6H"/>
    <property type="match status" value="1"/>
</dbReference>
<name>A0A6N8EUF7_PAEMA</name>
<dbReference type="PANTHER" id="PTHR34987">
    <property type="entry name" value="C, PUTATIVE (AFU_ORTHOLOGUE AFUA_3G02880)-RELATED"/>
    <property type="match status" value="1"/>
</dbReference>
<dbReference type="InterPro" id="IPR035396">
    <property type="entry name" value="Bac_rhamnosid6H"/>
</dbReference>
<dbReference type="Gene3D" id="2.60.120.260">
    <property type="entry name" value="Galactose-binding domain-like"/>
    <property type="match status" value="2"/>
</dbReference>
<dbReference type="Gene3D" id="2.60.420.10">
    <property type="entry name" value="Maltose phosphorylase, domain 3"/>
    <property type="match status" value="1"/>
</dbReference>
<comment type="caution">
    <text evidence="3">The sequence shown here is derived from an EMBL/GenBank/DDBJ whole genome shotgun (WGS) entry which is preliminary data.</text>
</comment>
<dbReference type="InterPro" id="IPR008979">
    <property type="entry name" value="Galactose-bd-like_sf"/>
</dbReference>
<dbReference type="SUPFAM" id="SSF48208">
    <property type="entry name" value="Six-hairpin glycosidases"/>
    <property type="match status" value="1"/>
</dbReference>
<dbReference type="AlphaFoldDB" id="A0A6N8EUF7"/>
<dbReference type="InterPro" id="IPR035398">
    <property type="entry name" value="Bac_rhamnosid_C"/>
</dbReference>
<evidence type="ECO:0000259" key="2">
    <source>
        <dbReference type="Pfam" id="PF17390"/>
    </source>
</evidence>
<evidence type="ECO:0000259" key="1">
    <source>
        <dbReference type="Pfam" id="PF17389"/>
    </source>
</evidence>
<feature type="domain" description="Alpha-L-rhamnosidase C-terminal" evidence="2">
    <location>
        <begin position="718"/>
        <end position="785"/>
    </location>
</feature>
<protein>
    <submittedName>
        <fullName evidence="3">Bacterial alpha-L-rhamnosidase</fullName>
    </submittedName>
</protein>
<dbReference type="RefSeq" id="WP_155620071.1">
    <property type="nucleotide sequence ID" value="NZ_CP086393.1"/>
</dbReference>
<evidence type="ECO:0000313" key="3">
    <source>
        <dbReference type="EMBL" id="MUG23295.1"/>
    </source>
</evidence>
<dbReference type="EMBL" id="WNZZ01000008">
    <property type="protein sequence ID" value="MUG23295.1"/>
    <property type="molecule type" value="Genomic_DNA"/>
</dbReference>